<dbReference type="Proteomes" id="UP001489004">
    <property type="component" value="Unassembled WGS sequence"/>
</dbReference>
<organism evidence="1 2">
    <name type="scientific">[Myrmecia] bisecta</name>
    <dbReference type="NCBI Taxonomy" id="41462"/>
    <lineage>
        <taxon>Eukaryota</taxon>
        <taxon>Viridiplantae</taxon>
        <taxon>Chlorophyta</taxon>
        <taxon>core chlorophytes</taxon>
        <taxon>Trebouxiophyceae</taxon>
        <taxon>Trebouxiales</taxon>
        <taxon>Trebouxiaceae</taxon>
        <taxon>Myrmecia</taxon>
    </lineage>
</organism>
<dbReference type="InterPro" id="IPR019538">
    <property type="entry name" value="PSMD5"/>
</dbReference>
<dbReference type="GO" id="GO:0043248">
    <property type="term" value="P:proteasome assembly"/>
    <property type="evidence" value="ECO:0007669"/>
    <property type="project" value="InterPro"/>
</dbReference>
<dbReference type="PANTHER" id="PTHR13554:SF10">
    <property type="entry name" value="26S PROTEASOME NON-ATPASE REGULATORY SUBUNIT 5"/>
    <property type="match status" value="1"/>
</dbReference>
<dbReference type="EMBL" id="JALJOR010000013">
    <property type="protein sequence ID" value="KAK9806884.1"/>
    <property type="molecule type" value="Genomic_DNA"/>
</dbReference>
<accession>A0AAW1PF14</accession>
<proteinExistence type="predicted"/>
<dbReference type="Gene3D" id="1.25.10.10">
    <property type="entry name" value="Leucine-rich Repeat Variant"/>
    <property type="match status" value="1"/>
</dbReference>
<dbReference type="Pfam" id="PF10508">
    <property type="entry name" value="Proteasom_PSMB"/>
    <property type="match status" value="1"/>
</dbReference>
<dbReference type="GO" id="GO:0005829">
    <property type="term" value="C:cytosol"/>
    <property type="evidence" value="ECO:0007669"/>
    <property type="project" value="TreeGrafter"/>
</dbReference>
<dbReference type="InterPro" id="IPR016024">
    <property type="entry name" value="ARM-type_fold"/>
</dbReference>
<keyword evidence="2" id="KW-1185">Reference proteome</keyword>
<sequence>MVALNPFADEVRRIADEGPLTDQEAGEFLQKYPLQEVFKQLQSGQLSEQTVIHTCAALDKVLATAPGGRLLPSLTPYAFAALHAGLPQLRRLGARQLGRILEVVPAPQQPELVQNLVSLLSDPDTGVATEAGIALAAFAESPEGFGMLISPEGGGRQLSEMASSPDSVTRLRTLSLLVNLASRSQDRAAALQQSGLLEPLLLALSTTDDLLSSVAALQLMQELADNADPDMANFLVDAVMDRLLLLAQSRELLLACSALKVITALLASAAIAGRECMEVDAAPLSMDGLRAVKRALDVNSAEPIPGELEEAALDAAAQMGKSVESAEMLATDGSNVLHDIASKAFGCAGSPSLRIAALHALASIAGCERAGAEPVAARVLMSAGAEAHLQEEVYAAAAEGAGAPSPGEVISRFLDQPFLELRVATYRATSALVLRVWGAGEVCRKTELLNFLCNPGSETSRQGCEWRYACVKALWATARGLVAPGSLQVANGATVHYDAILAAAPRIEAAIRAGVYNSGSARPETAPQVATARR</sequence>
<dbReference type="SUPFAM" id="SSF48371">
    <property type="entry name" value="ARM repeat"/>
    <property type="match status" value="1"/>
</dbReference>
<protein>
    <submittedName>
        <fullName evidence="1">Uncharacterized protein</fullName>
    </submittedName>
</protein>
<comment type="caution">
    <text evidence="1">The sequence shown here is derived from an EMBL/GenBank/DDBJ whole genome shotgun (WGS) entry which is preliminary data.</text>
</comment>
<dbReference type="InterPro" id="IPR011989">
    <property type="entry name" value="ARM-like"/>
</dbReference>
<evidence type="ECO:0000313" key="1">
    <source>
        <dbReference type="EMBL" id="KAK9806884.1"/>
    </source>
</evidence>
<name>A0AAW1PF14_9CHLO</name>
<dbReference type="AlphaFoldDB" id="A0AAW1PF14"/>
<dbReference type="PANTHER" id="PTHR13554">
    <property type="entry name" value="26S PROTEASOME NON-ATPASE REGULATORY SUBUNIT 5-RELATED"/>
    <property type="match status" value="1"/>
</dbReference>
<evidence type="ECO:0000313" key="2">
    <source>
        <dbReference type="Proteomes" id="UP001489004"/>
    </source>
</evidence>
<reference evidence="1 2" key="1">
    <citation type="journal article" date="2024" name="Nat. Commun.">
        <title>Phylogenomics reveals the evolutionary origins of lichenization in chlorophyte algae.</title>
        <authorList>
            <person name="Puginier C."/>
            <person name="Libourel C."/>
            <person name="Otte J."/>
            <person name="Skaloud P."/>
            <person name="Haon M."/>
            <person name="Grisel S."/>
            <person name="Petersen M."/>
            <person name="Berrin J.G."/>
            <person name="Delaux P.M."/>
            <person name="Dal Grande F."/>
            <person name="Keller J."/>
        </authorList>
    </citation>
    <scope>NUCLEOTIDE SEQUENCE [LARGE SCALE GENOMIC DNA]</scope>
    <source>
        <strain evidence="1 2">SAG 2043</strain>
    </source>
</reference>
<gene>
    <name evidence="1" type="ORF">WJX72_006195</name>
</gene>